<evidence type="ECO:0000259" key="1">
    <source>
        <dbReference type="Pfam" id="PF06985"/>
    </source>
</evidence>
<dbReference type="InterPro" id="IPR010730">
    <property type="entry name" value="HET"/>
</dbReference>
<accession>A0A1E1JQC1</accession>
<reference evidence="3" key="1">
    <citation type="submission" date="2016-03" db="EMBL/GenBank/DDBJ databases">
        <authorList>
            <person name="Ploux O."/>
        </authorList>
    </citation>
    <scope>NUCLEOTIDE SEQUENCE [LARGE SCALE GENOMIC DNA]</scope>
    <source>
        <strain evidence="3">UK7</strain>
    </source>
</reference>
<sequence length="103" mass="11493">MEIIASLDLALRHIRDPIRVIRICADGVCINQQNDSEKSQRVAQMGLIYETAHHTIIFLGLATERSELLVRALNSTGILSNRNISDVIFCEYQLSIEALLDAA</sequence>
<name>A0A1E1JQC1_9HELO</name>
<protein>
    <recommendedName>
        <fullName evidence="1">Heterokaryon incompatibility domain-containing protein</fullName>
    </recommendedName>
</protein>
<evidence type="ECO:0000313" key="2">
    <source>
        <dbReference type="EMBL" id="CZS87919.1"/>
    </source>
</evidence>
<dbReference type="PANTHER" id="PTHR24148">
    <property type="entry name" value="ANKYRIN REPEAT DOMAIN-CONTAINING PROTEIN 39 HOMOLOG-RELATED"/>
    <property type="match status" value="1"/>
</dbReference>
<feature type="domain" description="Heterokaryon incompatibility" evidence="1">
    <location>
        <begin position="3"/>
        <end position="76"/>
    </location>
</feature>
<comment type="caution">
    <text evidence="2">The sequence shown here is derived from an EMBL/GenBank/DDBJ whole genome shotgun (WGS) entry which is preliminary data.</text>
</comment>
<dbReference type="EMBL" id="FJUW01000001">
    <property type="protein sequence ID" value="CZS87919.1"/>
    <property type="molecule type" value="Genomic_DNA"/>
</dbReference>
<dbReference type="InterPro" id="IPR052895">
    <property type="entry name" value="HetReg/Transcr_Mod"/>
</dbReference>
<dbReference type="PANTHER" id="PTHR24148:SF73">
    <property type="entry name" value="HET DOMAIN PROTEIN (AFU_ORTHOLOGUE AFUA_8G01020)"/>
    <property type="match status" value="1"/>
</dbReference>
<dbReference type="Proteomes" id="UP000178129">
    <property type="component" value="Unassembled WGS sequence"/>
</dbReference>
<organism evidence="2 3">
    <name type="scientific">Rhynchosporium graminicola</name>
    <dbReference type="NCBI Taxonomy" id="2792576"/>
    <lineage>
        <taxon>Eukaryota</taxon>
        <taxon>Fungi</taxon>
        <taxon>Dikarya</taxon>
        <taxon>Ascomycota</taxon>
        <taxon>Pezizomycotina</taxon>
        <taxon>Leotiomycetes</taxon>
        <taxon>Helotiales</taxon>
        <taxon>Ploettnerulaceae</taxon>
        <taxon>Rhynchosporium</taxon>
    </lineage>
</organism>
<dbReference type="AlphaFoldDB" id="A0A1E1JQC1"/>
<gene>
    <name evidence="2" type="ORF">RCO7_14072</name>
</gene>
<proteinExistence type="predicted"/>
<dbReference type="STRING" id="914237.A0A1E1JQC1"/>
<dbReference type="InParanoid" id="A0A1E1JQC1"/>
<keyword evidence="3" id="KW-1185">Reference proteome</keyword>
<dbReference type="Pfam" id="PF06985">
    <property type="entry name" value="HET"/>
    <property type="match status" value="1"/>
</dbReference>
<evidence type="ECO:0000313" key="3">
    <source>
        <dbReference type="Proteomes" id="UP000178129"/>
    </source>
</evidence>